<keyword evidence="4" id="KW-0812">Transmembrane</keyword>
<evidence type="ECO:0000256" key="1">
    <source>
        <dbReference type="ARBA" id="ARBA00023054"/>
    </source>
</evidence>
<evidence type="ECO:0000256" key="4">
    <source>
        <dbReference type="SAM" id="Phobius"/>
    </source>
</evidence>
<gene>
    <name evidence="5" type="ORF">SAY87_006581</name>
</gene>
<evidence type="ECO:0000256" key="3">
    <source>
        <dbReference type="SAM" id="MobiDB-lite"/>
    </source>
</evidence>
<feature type="region of interest" description="Disordered" evidence="3">
    <location>
        <begin position="541"/>
        <end position="563"/>
    </location>
</feature>
<dbReference type="GO" id="GO:0055028">
    <property type="term" value="C:cortical microtubule"/>
    <property type="evidence" value="ECO:0007669"/>
    <property type="project" value="TreeGrafter"/>
</dbReference>
<evidence type="ECO:0000313" key="6">
    <source>
        <dbReference type="Proteomes" id="UP001345219"/>
    </source>
</evidence>
<feature type="compositionally biased region" description="Polar residues" evidence="3">
    <location>
        <begin position="541"/>
        <end position="562"/>
    </location>
</feature>
<feature type="transmembrane region" description="Helical" evidence="4">
    <location>
        <begin position="14"/>
        <end position="34"/>
    </location>
</feature>
<feature type="coiled-coil region" evidence="2">
    <location>
        <begin position="158"/>
        <end position="378"/>
    </location>
</feature>
<sequence length="648" mass="73638">MAGEQMLQRNLRPLLLKFGMALALSLAGFIYSRLRTKRVSPKLPPPRPSSSAKGDGCEVNSEEQRAALKDDLLASTRQSGPAAILPKAGKHDVTPPPRASIDNLMILGHSPNTAQSRHREGYLLPEFNELVIDLSFSGSRISPRKETEIPRSDLETPKSFVTSEMDVYEQEIKQLRNMVRMLQERERNLEIQLLEYYGLKEQESAVMELQNRLKIQDMEEKFLCLKIESLQTDNRRLKAQVADHMKVAADLEASRSKIRILKKKLRYEAEQNREQILMLQKRVEKLLEQEQDSAKHEVEVQTDLLKLKQLEHEVEELRNTNLRLQLENSELSQRLESTQILANFILEDPEAEALKRESEHLKRENESITKELEQLQADRCSDVEELVYLRWINACLRYELRNYQAPAGKTVARDLSKTLSPQSEEKAKLLILEYAEGAAEKGVGMGSLDFDSDQWSSSQTSFLTDSGELDDSSFANSTTTKVNSPAKNKLFRNLRRLVLGKEIHEDKIHEDISVSNSKSLSVAEKIEALEMGFGPYCDSPGCTSSRAMDNRSTTPSMLGSSRRSLDIQRLRSLGMDDVKDLQQNRRSTDGRSASYCNGNSTTENNLLINEEGDSFDQNELAKYAKALKDSRVRTDKIQRKLASRSSFL</sequence>
<feature type="region of interest" description="Disordered" evidence="3">
    <location>
        <begin position="39"/>
        <end position="63"/>
    </location>
</feature>
<keyword evidence="4" id="KW-1133">Transmembrane helix</keyword>
<dbReference type="PANTHER" id="PTHR31342">
    <property type="entry name" value="PROTEIN CHUP1, CHLOROPLASTIC"/>
    <property type="match status" value="1"/>
</dbReference>
<dbReference type="EMBL" id="JAXIOK010000013">
    <property type="protein sequence ID" value="KAK4756454.1"/>
    <property type="molecule type" value="Genomic_DNA"/>
</dbReference>
<comment type="caution">
    <text evidence="5">The sequence shown here is derived from an EMBL/GenBank/DDBJ whole genome shotgun (WGS) entry which is preliminary data.</text>
</comment>
<dbReference type="GO" id="GO:0072699">
    <property type="term" value="P:protein localization to cortical microtubule cytoskeleton"/>
    <property type="evidence" value="ECO:0007669"/>
    <property type="project" value="TreeGrafter"/>
</dbReference>
<proteinExistence type="predicted"/>
<dbReference type="InterPro" id="IPR040265">
    <property type="entry name" value="CHUP1/IPGA1-like"/>
</dbReference>
<protein>
    <recommendedName>
        <fullName evidence="7">Protein CHUP1, chloroplastic</fullName>
    </recommendedName>
</protein>
<evidence type="ECO:0000256" key="2">
    <source>
        <dbReference type="SAM" id="Coils"/>
    </source>
</evidence>
<accession>A0AAN7PZR4</accession>
<dbReference type="Proteomes" id="UP001345219">
    <property type="component" value="Chromosome 6"/>
</dbReference>
<organism evidence="5 6">
    <name type="scientific">Trapa incisa</name>
    <dbReference type="NCBI Taxonomy" id="236973"/>
    <lineage>
        <taxon>Eukaryota</taxon>
        <taxon>Viridiplantae</taxon>
        <taxon>Streptophyta</taxon>
        <taxon>Embryophyta</taxon>
        <taxon>Tracheophyta</taxon>
        <taxon>Spermatophyta</taxon>
        <taxon>Magnoliopsida</taxon>
        <taxon>eudicotyledons</taxon>
        <taxon>Gunneridae</taxon>
        <taxon>Pentapetalae</taxon>
        <taxon>rosids</taxon>
        <taxon>malvids</taxon>
        <taxon>Myrtales</taxon>
        <taxon>Lythraceae</taxon>
        <taxon>Trapa</taxon>
    </lineage>
</organism>
<keyword evidence="6" id="KW-1185">Reference proteome</keyword>
<dbReference type="PANTHER" id="PTHR31342:SF4">
    <property type="entry name" value="ACTIN BINDING PROTEIN FAMILY"/>
    <property type="match status" value="1"/>
</dbReference>
<dbReference type="AlphaFoldDB" id="A0AAN7PZR4"/>
<keyword evidence="4" id="KW-0472">Membrane</keyword>
<evidence type="ECO:0000313" key="5">
    <source>
        <dbReference type="EMBL" id="KAK4756454.1"/>
    </source>
</evidence>
<keyword evidence="1 2" id="KW-0175">Coiled coil</keyword>
<name>A0AAN7PZR4_9MYRT</name>
<reference evidence="5 6" key="1">
    <citation type="journal article" date="2023" name="Hortic Res">
        <title>Pangenome of water caltrop reveals structural variations and asymmetric subgenome divergence after allopolyploidization.</title>
        <authorList>
            <person name="Zhang X."/>
            <person name="Chen Y."/>
            <person name="Wang L."/>
            <person name="Yuan Y."/>
            <person name="Fang M."/>
            <person name="Shi L."/>
            <person name="Lu R."/>
            <person name="Comes H.P."/>
            <person name="Ma Y."/>
            <person name="Chen Y."/>
            <person name="Huang G."/>
            <person name="Zhou Y."/>
            <person name="Zheng Z."/>
            <person name="Qiu Y."/>
        </authorList>
    </citation>
    <scope>NUCLEOTIDE SEQUENCE [LARGE SCALE GENOMIC DNA]</scope>
    <source>
        <tissue evidence="5">Roots</tissue>
    </source>
</reference>
<evidence type="ECO:0008006" key="7">
    <source>
        <dbReference type="Google" id="ProtNLM"/>
    </source>
</evidence>